<feature type="compositionally biased region" description="Basic and acidic residues" evidence="1">
    <location>
        <begin position="277"/>
        <end position="290"/>
    </location>
</feature>
<keyword evidence="2" id="KW-1133">Transmembrane helix</keyword>
<feature type="transmembrane region" description="Helical" evidence="2">
    <location>
        <begin position="157"/>
        <end position="179"/>
    </location>
</feature>
<keyword evidence="2" id="KW-0812">Transmembrane</keyword>
<feature type="transmembrane region" description="Helical" evidence="2">
    <location>
        <begin position="238"/>
        <end position="256"/>
    </location>
</feature>
<proteinExistence type="predicted"/>
<name>A0ABP5B302_9ACTN</name>
<evidence type="ECO:0008006" key="5">
    <source>
        <dbReference type="Google" id="ProtNLM"/>
    </source>
</evidence>
<dbReference type="RefSeq" id="WP_344008781.1">
    <property type="nucleotide sequence ID" value="NZ_BAAAMY010000010.1"/>
</dbReference>
<sequence length="290" mass="29382">MDLRAAARPSPRRTWVLAVLGVGVWTALVALLAGAYVVEATSESVPAISQWSDVADGLAITTLLAALAVTASLRRRDAGARQLVLAAPLLVLVPQVVVAVRVAVLWRAEAPELPLAGAVSPSVTPVGAGLGAYVGAVAAGGLRLLPLVLLAGVLGRLAGRLGSAGGLVVAAAWVTALVATTEVSGTPSYAATRPDSGLRTAMEVVVTGEPEPFVPQTDVGCHPLVGPLCGEDLSLGPAYLYPAAALLAVAALAVAWSRALDAATGATVRHTRRHAHDRAPDDDGPRTART</sequence>
<protein>
    <recommendedName>
        <fullName evidence="5">ABC transporter permease</fullName>
    </recommendedName>
</protein>
<feature type="transmembrane region" description="Helical" evidence="2">
    <location>
        <begin position="126"/>
        <end position="145"/>
    </location>
</feature>
<evidence type="ECO:0000313" key="4">
    <source>
        <dbReference type="Proteomes" id="UP001501612"/>
    </source>
</evidence>
<gene>
    <name evidence="3" type="ORF">GCM10009737_33470</name>
</gene>
<keyword evidence="4" id="KW-1185">Reference proteome</keyword>
<evidence type="ECO:0000313" key="3">
    <source>
        <dbReference type="EMBL" id="GAA1928839.1"/>
    </source>
</evidence>
<keyword evidence="2" id="KW-0472">Membrane</keyword>
<comment type="caution">
    <text evidence="3">The sequence shown here is derived from an EMBL/GenBank/DDBJ whole genome shotgun (WGS) entry which is preliminary data.</text>
</comment>
<evidence type="ECO:0000256" key="1">
    <source>
        <dbReference type="SAM" id="MobiDB-lite"/>
    </source>
</evidence>
<organism evidence="3 4">
    <name type="scientific">Nocardioides lentus</name>
    <dbReference type="NCBI Taxonomy" id="338077"/>
    <lineage>
        <taxon>Bacteria</taxon>
        <taxon>Bacillati</taxon>
        <taxon>Actinomycetota</taxon>
        <taxon>Actinomycetes</taxon>
        <taxon>Propionibacteriales</taxon>
        <taxon>Nocardioidaceae</taxon>
        <taxon>Nocardioides</taxon>
    </lineage>
</organism>
<feature type="transmembrane region" description="Helical" evidence="2">
    <location>
        <begin position="85"/>
        <end position="106"/>
    </location>
</feature>
<evidence type="ECO:0000256" key="2">
    <source>
        <dbReference type="SAM" id="Phobius"/>
    </source>
</evidence>
<dbReference type="Proteomes" id="UP001501612">
    <property type="component" value="Unassembled WGS sequence"/>
</dbReference>
<feature type="transmembrane region" description="Helical" evidence="2">
    <location>
        <begin position="57"/>
        <end position="73"/>
    </location>
</feature>
<reference evidence="4" key="1">
    <citation type="journal article" date="2019" name="Int. J. Syst. Evol. Microbiol.">
        <title>The Global Catalogue of Microorganisms (GCM) 10K type strain sequencing project: providing services to taxonomists for standard genome sequencing and annotation.</title>
        <authorList>
            <consortium name="The Broad Institute Genomics Platform"/>
            <consortium name="The Broad Institute Genome Sequencing Center for Infectious Disease"/>
            <person name="Wu L."/>
            <person name="Ma J."/>
        </authorList>
    </citation>
    <scope>NUCLEOTIDE SEQUENCE [LARGE SCALE GENOMIC DNA]</scope>
    <source>
        <strain evidence="4">JCM 14046</strain>
    </source>
</reference>
<feature type="region of interest" description="Disordered" evidence="1">
    <location>
        <begin position="266"/>
        <end position="290"/>
    </location>
</feature>
<accession>A0ABP5B302</accession>
<feature type="transmembrane region" description="Helical" evidence="2">
    <location>
        <begin position="15"/>
        <end position="37"/>
    </location>
</feature>
<dbReference type="EMBL" id="BAAAMY010000010">
    <property type="protein sequence ID" value="GAA1928839.1"/>
    <property type="molecule type" value="Genomic_DNA"/>
</dbReference>